<evidence type="ECO:0000259" key="2">
    <source>
        <dbReference type="Pfam" id="PF07603"/>
    </source>
</evidence>
<evidence type="ECO:0000313" key="3">
    <source>
        <dbReference type="EMBL" id="EHQ05320.1"/>
    </source>
</evidence>
<dbReference type="EMBL" id="JH597773">
    <property type="protein sequence ID" value="EHQ05320.1"/>
    <property type="molecule type" value="Genomic_DNA"/>
</dbReference>
<feature type="domain" description="Lcl C-terminal" evidence="2">
    <location>
        <begin position="231"/>
        <end position="351"/>
    </location>
</feature>
<feature type="chain" id="PRO_5003560736" description="Lcl C-terminal domain-containing protein" evidence="1">
    <location>
        <begin position="22"/>
        <end position="354"/>
    </location>
</feature>
<evidence type="ECO:0000256" key="1">
    <source>
        <dbReference type="SAM" id="SignalP"/>
    </source>
</evidence>
<dbReference type="PROSITE" id="PS51257">
    <property type="entry name" value="PROKAR_LIPOPROTEIN"/>
    <property type="match status" value="1"/>
</dbReference>
<dbReference type="Pfam" id="PF07603">
    <property type="entry name" value="Lcl_C"/>
    <property type="match status" value="2"/>
</dbReference>
<protein>
    <recommendedName>
        <fullName evidence="2">Lcl C-terminal domain-containing protein</fullName>
    </recommendedName>
</protein>
<dbReference type="InterPro" id="IPR011460">
    <property type="entry name" value="Lcl_C"/>
</dbReference>
<dbReference type="PANTHER" id="PTHR35812:SF1">
    <property type="entry name" value="LIPOPROTEIN"/>
    <property type="match status" value="1"/>
</dbReference>
<gene>
    <name evidence="3" type="ORF">Lepil_0616</name>
</gene>
<keyword evidence="1" id="KW-0732">Signal</keyword>
<dbReference type="Proteomes" id="UP000005737">
    <property type="component" value="Unassembled WGS sequence"/>
</dbReference>
<reference evidence="3 4" key="1">
    <citation type="submission" date="2011-10" db="EMBL/GenBank/DDBJ databases">
        <title>The Improved High-Quality Draft genome of Leptonema illini DSM 21528.</title>
        <authorList>
            <consortium name="US DOE Joint Genome Institute (JGI-PGF)"/>
            <person name="Lucas S."/>
            <person name="Copeland A."/>
            <person name="Lapidus A."/>
            <person name="Glavina del Rio T."/>
            <person name="Dalin E."/>
            <person name="Tice H."/>
            <person name="Bruce D."/>
            <person name="Goodwin L."/>
            <person name="Pitluck S."/>
            <person name="Peters L."/>
            <person name="Mikhailova N."/>
            <person name="Held B."/>
            <person name="Kyrpides N."/>
            <person name="Mavromatis K."/>
            <person name="Ivanova N."/>
            <person name="Markowitz V."/>
            <person name="Cheng J.-F."/>
            <person name="Hugenholtz P."/>
            <person name="Woyke T."/>
            <person name="Wu D."/>
            <person name="Gronow S."/>
            <person name="Wellnitz S."/>
            <person name="Brambilla E.-M."/>
            <person name="Klenk H.-P."/>
            <person name="Eisen J.A."/>
        </authorList>
    </citation>
    <scope>NUCLEOTIDE SEQUENCE [LARGE SCALE GENOMIC DNA]</scope>
    <source>
        <strain evidence="3 4">DSM 21528</strain>
    </source>
</reference>
<dbReference type="HOGENOM" id="CLU_782554_0_0_12"/>
<proteinExistence type="predicted"/>
<accession>H2CCM9</accession>
<keyword evidence="4" id="KW-1185">Reference proteome</keyword>
<dbReference type="STRING" id="183.GCA_002009735_00152"/>
<evidence type="ECO:0000313" key="4">
    <source>
        <dbReference type="Proteomes" id="UP000005737"/>
    </source>
</evidence>
<dbReference type="PANTHER" id="PTHR35812">
    <property type="entry name" value="LIPOPROTEIN"/>
    <property type="match status" value="1"/>
</dbReference>
<dbReference type="AlphaFoldDB" id="H2CCM9"/>
<name>H2CCM9_9LEPT</name>
<feature type="signal peptide" evidence="1">
    <location>
        <begin position="1"/>
        <end position="21"/>
    </location>
</feature>
<organism evidence="3 4">
    <name type="scientific">Leptonema illini DSM 21528</name>
    <dbReference type="NCBI Taxonomy" id="929563"/>
    <lineage>
        <taxon>Bacteria</taxon>
        <taxon>Pseudomonadati</taxon>
        <taxon>Spirochaetota</taxon>
        <taxon>Spirochaetia</taxon>
        <taxon>Leptospirales</taxon>
        <taxon>Leptospiraceae</taxon>
        <taxon>Leptonema</taxon>
    </lineage>
</organism>
<feature type="domain" description="Lcl C-terminal" evidence="2">
    <location>
        <begin position="93"/>
        <end position="215"/>
    </location>
</feature>
<sequence>MRSFSVMLTLLSLLAGCSAEADFSKDLERIGFLFGAMTQGRVVDSGQNQCYDTGSAVSCQNALYPGQDADYVGVPKPRSISAPIQKSNGDLVTIDYGTGLIWTSCLLGTGGSPDNTSTCVGPAVGTDLATARSYCSALNSRQFGGLTDWHVPTIRDLKTLVIHVMAPPYYDTVAFPGGAAVPVWSESTTGGMALYLDFNYGMSYTSGTGYSIRCVSGASINPGNFAVIAGGVVRDADTGLVFTRCAAGQNETEACTGTPSAVDWTSALQYCHNLNKDGRRWRLPAIQELETLLRLAEFPAIDASAFPNTSGIFWSSTTSPSSMLNALAINFDTGGSYSDSGKTGTAAVRCVSGP</sequence>